<reference evidence="4 5" key="1">
    <citation type="journal article" date="2020" name="Microorganisms">
        <title>Reliable Identification of Environmental Pseudomonas Isolates Using the rpoD Gene.</title>
        <authorList>
            <consortium name="The Broad Institute Genome Sequencing Platform"/>
            <person name="Girard L."/>
            <person name="Lood C."/>
            <person name="Rokni-Zadeh H."/>
            <person name="van Noort V."/>
            <person name="Lavigne R."/>
            <person name="De Mot R."/>
        </authorList>
    </citation>
    <scope>NUCLEOTIDE SEQUENCE [LARGE SCALE GENOMIC DNA]</scope>
    <source>
        <strain evidence="4 5">RW8P3</strain>
    </source>
</reference>
<feature type="domain" description="Flavin reductase like" evidence="3">
    <location>
        <begin position="21"/>
        <end position="164"/>
    </location>
</feature>
<dbReference type="RefSeq" id="WP_186680515.1">
    <property type="nucleotide sequence ID" value="NZ_CP077093.1"/>
</dbReference>
<dbReference type="AlphaFoldDB" id="A0A9E6PPU6"/>
<dbReference type="SUPFAM" id="SSF54427">
    <property type="entry name" value="NTF2-like"/>
    <property type="match status" value="1"/>
</dbReference>
<dbReference type="Pfam" id="PF01613">
    <property type="entry name" value="Flavin_Reduct"/>
    <property type="match status" value="1"/>
</dbReference>
<name>A0A9E6PPU6_9PSED</name>
<gene>
    <name evidence="4" type="ORF">HU752_011770</name>
</gene>
<dbReference type="InterPro" id="IPR002563">
    <property type="entry name" value="Flavin_Rdtase-like_dom"/>
</dbReference>
<evidence type="ECO:0000256" key="1">
    <source>
        <dbReference type="ARBA" id="ARBA00008898"/>
    </source>
</evidence>
<sequence length="320" mass="35182">MTSVQSIPSPMLSPAEQRKVYGLLPTSVVAISGVTAESTPTGFIVGTFQSLSLEPALVTFSIAKTSSTWPILRSQGRFTANVLSNRQLDVCKALGRKGEEKFKGLDFDQTAFGTPHLRNAVAWIDCTVLSEVVAGDHFMIVGSVNAMKVGSGDALIFSGGRFGDCNLWDPTEQQASATCEPSLLNRISDAWSRAWGEGDTGAFEALVAPDYVRHSKQGEMVRLPEMLLQIQESHAAFSDFKVEILHATEEEGLISLHWRTIAKHTGVFMDVPPTQRNVTVHGASFIRHRNGRITEEWVVWDPRELLSSMHIWHLGNHKVA</sequence>
<evidence type="ECO:0000259" key="3">
    <source>
        <dbReference type="SMART" id="SM00903"/>
    </source>
</evidence>
<keyword evidence="2" id="KW-0560">Oxidoreductase</keyword>
<proteinExistence type="inferred from homology"/>
<dbReference type="InterPro" id="IPR009959">
    <property type="entry name" value="Cyclase_SnoaL-like"/>
</dbReference>
<keyword evidence="5" id="KW-1185">Reference proteome</keyword>
<dbReference type="GO" id="GO:0042602">
    <property type="term" value="F:riboflavin reductase (NADPH) activity"/>
    <property type="evidence" value="ECO:0007669"/>
    <property type="project" value="TreeGrafter"/>
</dbReference>
<evidence type="ECO:0000313" key="5">
    <source>
        <dbReference type="Proteomes" id="UP000634530"/>
    </source>
</evidence>
<dbReference type="EMBL" id="CP077093">
    <property type="protein sequence ID" value="QXI30575.1"/>
    <property type="molecule type" value="Genomic_DNA"/>
</dbReference>
<dbReference type="InterPro" id="IPR032710">
    <property type="entry name" value="NTF2-like_dom_sf"/>
</dbReference>
<dbReference type="SUPFAM" id="SSF50475">
    <property type="entry name" value="FMN-binding split barrel"/>
    <property type="match status" value="1"/>
</dbReference>
<comment type="similarity">
    <text evidence="1">Belongs to the non-flavoprotein flavin reductase family.</text>
</comment>
<dbReference type="GO" id="GO:0010181">
    <property type="term" value="F:FMN binding"/>
    <property type="evidence" value="ECO:0007669"/>
    <property type="project" value="InterPro"/>
</dbReference>
<evidence type="ECO:0000256" key="2">
    <source>
        <dbReference type="ARBA" id="ARBA00023002"/>
    </source>
</evidence>
<dbReference type="Proteomes" id="UP000634530">
    <property type="component" value="Chromosome"/>
</dbReference>
<dbReference type="Pfam" id="PF07366">
    <property type="entry name" value="SnoaL"/>
    <property type="match status" value="1"/>
</dbReference>
<dbReference type="Gene3D" id="2.30.110.10">
    <property type="entry name" value="Electron Transport, Fmn-binding Protein, Chain A"/>
    <property type="match status" value="1"/>
</dbReference>
<dbReference type="InterPro" id="IPR012349">
    <property type="entry name" value="Split_barrel_FMN-bd"/>
</dbReference>
<dbReference type="PANTHER" id="PTHR30466:SF11">
    <property type="entry name" value="FLAVIN-DEPENDENT MONOOXYGENASE, REDUCTASE SUBUNIT HSAB"/>
    <property type="match status" value="1"/>
</dbReference>
<dbReference type="SMART" id="SM00903">
    <property type="entry name" value="Flavin_Reduct"/>
    <property type="match status" value="1"/>
</dbReference>
<organism evidence="4 5">
    <name type="scientific">Pseudomonas vanderleydeniana</name>
    <dbReference type="NCBI Taxonomy" id="2745495"/>
    <lineage>
        <taxon>Bacteria</taxon>
        <taxon>Pseudomonadati</taxon>
        <taxon>Pseudomonadota</taxon>
        <taxon>Gammaproteobacteria</taxon>
        <taxon>Pseudomonadales</taxon>
        <taxon>Pseudomonadaceae</taxon>
        <taxon>Pseudomonas</taxon>
    </lineage>
</organism>
<dbReference type="GO" id="GO:0030638">
    <property type="term" value="P:polyketide metabolic process"/>
    <property type="evidence" value="ECO:0007669"/>
    <property type="project" value="InterPro"/>
</dbReference>
<dbReference type="InterPro" id="IPR050268">
    <property type="entry name" value="NADH-dep_flavin_reductase"/>
</dbReference>
<dbReference type="KEGG" id="pvw:HU752_011770"/>
<dbReference type="PANTHER" id="PTHR30466">
    <property type="entry name" value="FLAVIN REDUCTASE"/>
    <property type="match status" value="1"/>
</dbReference>
<protein>
    <submittedName>
        <fullName evidence="4">Flavin reductase</fullName>
    </submittedName>
</protein>
<accession>A0A9E6PPU6</accession>
<reference evidence="4 5" key="2">
    <citation type="journal article" date="2021" name="Microorganisms">
        <title>The Ever-Expanding Pseudomonas Genus: Description of 43 New Species and Partition of the Pseudomonas putida Group.</title>
        <authorList>
            <person name="Girard L."/>
            <person name="Lood C."/>
            <person name="Hofte M."/>
            <person name="Vandamme P."/>
            <person name="Rokni-Zadeh H."/>
            <person name="van Noort V."/>
            <person name="Lavigne R."/>
            <person name="De Mot R."/>
        </authorList>
    </citation>
    <scope>NUCLEOTIDE SEQUENCE [LARGE SCALE GENOMIC DNA]</scope>
    <source>
        <strain evidence="4 5">RW8P3</strain>
    </source>
</reference>
<dbReference type="Gene3D" id="3.10.450.50">
    <property type="match status" value="1"/>
</dbReference>
<evidence type="ECO:0000313" key="4">
    <source>
        <dbReference type="EMBL" id="QXI30575.1"/>
    </source>
</evidence>